<reference evidence="3 4" key="1">
    <citation type="submission" date="2019-12" db="EMBL/GenBank/DDBJ databases">
        <title>Paraburkholderia acidiphila 7Q-K02 sp. nov and Paraburkholderia acidisoli DHF22 sp. nov., two strains isolated from forest soil.</title>
        <authorList>
            <person name="Gao Z."/>
            <person name="Qiu L."/>
        </authorList>
    </citation>
    <scope>NUCLEOTIDE SEQUENCE [LARGE SCALE GENOMIC DNA]</scope>
    <source>
        <strain evidence="3 4">DHF22</strain>
    </source>
</reference>
<gene>
    <name evidence="3" type="ORF">FAZ98_26005</name>
</gene>
<dbReference type="OrthoDB" id="4269629at2"/>
<dbReference type="GO" id="GO:0006508">
    <property type="term" value="P:proteolysis"/>
    <property type="evidence" value="ECO:0007669"/>
    <property type="project" value="InterPro"/>
</dbReference>
<dbReference type="SUPFAM" id="SSF53474">
    <property type="entry name" value="alpha/beta-Hydrolases"/>
    <property type="match status" value="1"/>
</dbReference>
<keyword evidence="1" id="KW-0378">Hydrolase</keyword>
<organism evidence="3 4">
    <name type="scientific">Paraburkholderia acidisoli</name>
    <dbReference type="NCBI Taxonomy" id="2571748"/>
    <lineage>
        <taxon>Bacteria</taxon>
        <taxon>Pseudomonadati</taxon>
        <taxon>Pseudomonadota</taxon>
        <taxon>Betaproteobacteria</taxon>
        <taxon>Burkholderiales</taxon>
        <taxon>Burkholderiaceae</taxon>
        <taxon>Paraburkholderia</taxon>
    </lineage>
</organism>
<feature type="domain" description="Peptidase S9 prolyl oligopeptidase catalytic" evidence="2">
    <location>
        <begin position="419"/>
        <end position="632"/>
    </location>
</feature>
<accession>A0A7Z2JII5</accession>
<evidence type="ECO:0000259" key="2">
    <source>
        <dbReference type="Pfam" id="PF00326"/>
    </source>
</evidence>
<dbReference type="Gene3D" id="3.40.50.1820">
    <property type="entry name" value="alpha/beta hydrolase"/>
    <property type="match status" value="1"/>
</dbReference>
<sequence length="659" mass="72624">MSEAASNATSHIAPNPALIPRAQLFGNPEKALPSISPDGRHLAWLAPVDGVLNIWVAPAGAPGQAAPVTRDTKRGIHSYSWTFAGPHLLYPRDADGNERYHIHCVNVTTGVERDLTPFEGIFAAVYARSHLVRDRVLIAMNRRDPKYFDLYALFIESGELQLIEQNTNMASFIVDERFNVRVATRLDADGTLQLFERDGHHDVDVDVDKASAAPWKPWFSFAPEDARVSHPLFLNRDGTALFLSDSRARDTAALVRLDLATGERRVLAEDARCDLGGVIVDKDTREPIGYGSYYTQHAWHALTPGFQTDLDRFAQHGLSEWHMVSRTEDDSVWVIIGKSALAPGKAYLYRRDTGALELLFDTRPDLAHAPLVPMQPVTIRARDGLELVSYLTRPAQAEGAGPLVLLVHGGPWGRDGFGFHPEHQWLANRGYSVLSVNFRASTGFGKRFVTAGDLEWGRRMDDDLLDAVEWAVREGIADPGRVAIVGTSYGGYAVLAGMTRNPQRYACGIDVVGPSNLETLLATVPSWWESMRAQLVNAMGNPATEAGLALLRERSPVHQANRIARPLLIAQGANDPRVRQDESDQMVAAMKHNGIPVTYLLYPDEGHGFARPVNRFSYYAVAEAFLARYLGGRAEPMTAAERQASSMQVVEAGDMHELA</sequence>
<evidence type="ECO:0000256" key="1">
    <source>
        <dbReference type="ARBA" id="ARBA00022801"/>
    </source>
</evidence>
<dbReference type="RefSeq" id="WP_158955450.1">
    <property type="nucleotide sequence ID" value="NZ_CP046915.1"/>
</dbReference>
<dbReference type="SUPFAM" id="SSF82171">
    <property type="entry name" value="DPP6 N-terminal domain-like"/>
    <property type="match status" value="1"/>
</dbReference>
<dbReference type="InterPro" id="IPR001375">
    <property type="entry name" value="Peptidase_S9_cat"/>
</dbReference>
<dbReference type="Proteomes" id="UP000433577">
    <property type="component" value="Chromosome 3"/>
</dbReference>
<evidence type="ECO:0000313" key="3">
    <source>
        <dbReference type="EMBL" id="QGZ65228.1"/>
    </source>
</evidence>
<keyword evidence="4" id="KW-1185">Reference proteome</keyword>
<dbReference type="AlphaFoldDB" id="A0A7Z2JII5"/>
<dbReference type="PANTHER" id="PTHR42776">
    <property type="entry name" value="SERINE PEPTIDASE S9 FAMILY MEMBER"/>
    <property type="match status" value="1"/>
</dbReference>
<dbReference type="GO" id="GO:0004252">
    <property type="term" value="F:serine-type endopeptidase activity"/>
    <property type="evidence" value="ECO:0007669"/>
    <property type="project" value="TreeGrafter"/>
</dbReference>
<proteinExistence type="predicted"/>
<dbReference type="KEGG" id="pacs:FAZ98_26005"/>
<name>A0A7Z2JII5_9BURK</name>
<dbReference type="InterPro" id="IPR029058">
    <property type="entry name" value="AB_hydrolase_fold"/>
</dbReference>
<dbReference type="EMBL" id="CP046915">
    <property type="protein sequence ID" value="QGZ65228.1"/>
    <property type="molecule type" value="Genomic_DNA"/>
</dbReference>
<evidence type="ECO:0000313" key="4">
    <source>
        <dbReference type="Proteomes" id="UP000433577"/>
    </source>
</evidence>
<dbReference type="PANTHER" id="PTHR42776:SF27">
    <property type="entry name" value="DIPEPTIDYL PEPTIDASE FAMILY MEMBER 6"/>
    <property type="match status" value="1"/>
</dbReference>
<dbReference type="Pfam" id="PF00326">
    <property type="entry name" value="Peptidase_S9"/>
    <property type="match status" value="1"/>
</dbReference>
<protein>
    <submittedName>
        <fullName evidence="3">Prolyl oligopeptidase family serine peptidase</fullName>
    </submittedName>
</protein>
<dbReference type="Gene3D" id="2.120.10.30">
    <property type="entry name" value="TolB, C-terminal domain"/>
    <property type="match status" value="1"/>
</dbReference>
<dbReference type="InterPro" id="IPR011042">
    <property type="entry name" value="6-blade_b-propeller_TolB-like"/>
</dbReference>